<comment type="caution">
    <text evidence="4">The sequence shown here is derived from an EMBL/GenBank/DDBJ whole genome shotgun (WGS) entry which is preliminary data.</text>
</comment>
<feature type="region of interest" description="Disordered" evidence="2">
    <location>
        <begin position="291"/>
        <end position="323"/>
    </location>
</feature>
<evidence type="ECO:0000256" key="2">
    <source>
        <dbReference type="SAM" id="MobiDB-lite"/>
    </source>
</evidence>
<name>A0A9N9U840_9HYPO</name>
<evidence type="ECO:0000256" key="1">
    <source>
        <dbReference type="ARBA" id="ARBA00023242"/>
    </source>
</evidence>
<reference evidence="4" key="1">
    <citation type="submission" date="2021-10" db="EMBL/GenBank/DDBJ databases">
        <authorList>
            <person name="Piombo E."/>
        </authorList>
    </citation>
    <scope>NUCLEOTIDE SEQUENCE</scope>
</reference>
<protein>
    <recommendedName>
        <fullName evidence="3">Zn(2)-C6 fungal-type domain-containing protein</fullName>
    </recommendedName>
</protein>
<feature type="compositionally biased region" description="Acidic residues" evidence="2">
    <location>
        <begin position="296"/>
        <end position="323"/>
    </location>
</feature>
<keyword evidence="5" id="KW-1185">Reference proteome</keyword>
<evidence type="ECO:0000313" key="5">
    <source>
        <dbReference type="Proteomes" id="UP000754883"/>
    </source>
</evidence>
<dbReference type="PROSITE" id="PS50048">
    <property type="entry name" value="ZN2_CY6_FUNGAL_2"/>
    <property type="match status" value="1"/>
</dbReference>
<dbReference type="OrthoDB" id="5146531at2759"/>
<dbReference type="EMBL" id="CABFNO020001300">
    <property type="protein sequence ID" value="CAG9978407.1"/>
    <property type="molecule type" value="Genomic_DNA"/>
</dbReference>
<dbReference type="SMART" id="SM00066">
    <property type="entry name" value="GAL4"/>
    <property type="match status" value="1"/>
</dbReference>
<evidence type="ECO:0000259" key="3">
    <source>
        <dbReference type="PROSITE" id="PS50048"/>
    </source>
</evidence>
<dbReference type="GO" id="GO:0008270">
    <property type="term" value="F:zinc ion binding"/>
    <property type="evidence" value="ECO:0007669"/>
    <property type="project" value="InterPro"/>
</dbReference>
<gene>
    <name evidence="4" type="ORF">CBYS24578_00009174</name>
</gene>
<feature type="domain" description="Zn(2)-C6 fungal-type" evidence="3">
    <location>
        <begin position="9"/>
        <end position="37"/>
    </location>
</feature>
<dbReference type="Gene3D" id="4.10.240.10">
    <property type="entry name" value="Zn(2)-C6 fungal-type DNA-binding domain"/>
    <property type="match status" value="1"/>
</dbReference>
<dbReference type="PANTHER" id="PTHR38111:SF9">
    <property type="entry name" value="ZN(2)-C6 FUNGAL-TYPE DOMAIN-CONTAINING PROTEIN"/>
    <property type="match status" value="1"/>
</dbReference>
<organism evidence="4 5">
    <name type="scientific">Clonostachys byssicola</name>
    <dbReference type="NCBI Taxonomy" id="160290"/>
    <lineage>
        <taxon>Eukaryota</taxon>
        <taxon>Fungi</taxon>
        <taxon>Dikarya</taxon>
        <taxon>Ascomycota</taxon>
        <taxon>Pezizomycotina</taxon>
        <taxon>Sordariomycetes</taxon>
        <taxon>Hypocreomycetidae</taxon>
        <taxon>Hypocreales</taxon>
        <taxon>Bionectriaceae</taxon>
        <taxon>Clonostachys</taxon>
    </lineage>
</organism>
<dbReference type="Proteomes" id="UP000754883">
    <property type="component" value="Unassembled WGS sequence"/>
</dbReference>
<evidence type="ECO:0000313" key="4">
    <source>
        <dbReference type="EMBL" id="CAG9978407.1"/>
    </source>
</evidence>
<dbReference type="CDD" id="cd00067">
    <property type="entry name" value="GAL4"/>
    <property type="match status" value="1"/>
</dbReference>
<dbReference type="Pfam" id="PF00172">
    <property type="entry name" value="Zn_clus"/>
    <property type="match status" value="1"/>
</dbReference>
<accession>A0A9N9U840</accession>
<dbReference type="GO" id="GO:0000981">
    <property type="term" value="F:DNA-binding transcription factor activity, RNA polymerase II-specific"/>
    <property type="evidence" value="ECO:0007669"/>
    <property type="project" value="InterPro"/>
</dbReference>
<keyword evidence="1" id="KW-0539">Nucleus</keyword>
<dbReference type="AlphaFoldDB" id="A0A9N9U840"/>
<dbReference type="SUPFAM" id="SSF57701">
    <property type="entry name" value="Zn2/Cys6 DNA-binding domain"/>
    <property type="match status" value="1"/>
</dbReference>
<dbReference type="PANTHER" id="PTHR38111">
    <property type="entry name" value="ZN(2)-C6 FUNGAL-TYPE DOMAIN-CONTAINING PROTEIN-RELATED"/>
    <property type="match status" value="1"/>
</dbReference>
<sequence length="543" mass="61613">MPAPLKSLACQNCKLKRTKCDQNWPSCSQCIRKGVRCPGPSSLIKIINIGNHVSSTTEPSEQTALQPGETSKAAVLVQREPLKQYANGHAMRGRMRLQIPLFTLSSHADTVAAQAVALVQTESLTAFAMHQLVDYSPQRIYHSSCLLDCVALSCQLWIRCFKRREPLSAVLGSKAYGKAIRSLKRAVAGDQLYTVETVGAMMLFYGFMRFSGFYSSIELLPHQLGIRRVIKQIGPPDLESDELYFEICLAHLSIMFEQIMYYPELRYTEQIQPQDVFSDLNHWFILKGESVGGDSQQEDTEDGAAETNDDDAEEDDDDSGIDDDEDTLFELIGSFYCSALVPYYVNWFPTITEILQDPSRMNNRRTALCRWLERATRKLEATRFWQRWMKLGCITECLDPDFFLGYRVEFTSFHIAQLAITMIMIEVVLRRTYYDLGSSGSAPDGDAYRRYLDACFRGWLSLPYLQSLDALSAPELLKPLIFTLEPASTEQLGHMLRLDLPWKACGFKNPEDIEGSKAWIHELAKRMTGRMPRPKDAESSNEV</sequence>
<proteinExistence type="predicted"/>
<dbReference type="InterPro" id="IPR001138">
    <property type="entry name" value="Zn2Cys6_DnaBD"/>
</dbReference>
<dbReference type="InterPro" id="IPR036864">
    <property type="entry name" value="Zn2-C6_fun-type_DNA-bd_sf"/>
</dbReference>
<dbReference type="PROSITE" id="PS00463">
    <property type="entry name" value="ZN2_CY6_FUNGAL_1"/>
    <property type="match status" value="1"/>
</dbReference>
<dbReference type="InterPro" id="IPR053178">
    <property type="entry name" value="Osmoadaptation_assoc"/>
</dbReference>